<organism evidence="2 3">
    <name type="scientific">Corallococcus praedator</name>
    <dbReference type="NCBI Taxonomy" id="2316724"/>
    <lineage>
        <taxon>Bacteria</taxon>
        <taxon>Pseudomonadati</taxon>
        <taxon>Myxococcota</taxon>
        <taxon>Myxococcia</taxon>
        <taxon>Myxococcales</taxon>
        <taxon>Cystobacterineae</taxon>
        <taxon>Myxococcaceae</taxon>
        <taxon>Corallococcus</taxon>
    </lineage>
</organism>
<proteinExistence type="predicted"/>
<keyword evidence="3" id="KW-1185">Reference proteome</keyword>
<accession>A0ABX9QF86</accession>
<comment type="caution">
    <text evidence="2">The sequence shown here is derived from an EMBL/GenBank/DDBJ whole genome shotgun (WGS) entry which is preliminary data.</text>
</comment>
<dbReference type="EMBL" id="RAWI01000209">
    <property type="protein sequence ID" value="RKI02496.1"/>
    <property type="molecule type" value="Genomic_DNA"/>
</dbReference>
<gene>
    <name evidence="2" type="ORF">D7Y13_24540</name>
</gene>
<evidence type="ECO:0000313" key="2">
    <source>
        <dbReference type="EMBL" id="RKI02496.1"/>
    </source>
</evidence>
<dbReference type="SUPFAM" id="SSF53850">
    <property type="entry name" value="Periplasmic binding protein-like II"/>
    <property type="match status" value="1"/>
</dbReference>
<dbReference type="RefSeq" id="WP_158626166.1">
    <property type="nucleotide sequence ID" value="NZ_RAWI01000209.1"/>
</dbReference>
<evidence type="ECO:0008006" key="4">
    <source>
        <dbReference type="Google" id="ProtNLM"/>
    </source>
</evidence>
<name>A0ABX9QF86_9BACT</name>
<dbReference type="Pfam" id="PF13531">
    <property type="entry name" value="SBP_bac_11"/>
    <property type="match status" value="1"/>
</dbReference>
<evidence type="ECO:0000256" key="1">
    <source>
        <dbReference type="SAM" id="MobiDB-lite"/>
    </source>
</evidence>
<evidence type="ECO:0000313" key="3">
    <source>
        <dbReference type="Proteomes" id="UP000278907"/>
    </source>
</evidence>
<reference evidence="2 3" key="1">
    <citation type="submission" date="2018-09" db="EMBL/GenBank/DDBJ databases">
        <authorList>
            <person name="Livingstone P.G."/>
            <person name="Whitworth D.E."/>
        </authorList>
    </citation>
    <scope>NUCLEOTIDE SEQUENCE [LARGE SCALE GENOMIC DNA]</scope>
    <source>
        <strain evidence="2 3">CA031B</strain>
    </source>
</reference>
<dbReference type="Proteomes" id="UP000278907">
    <property type="component" value="Unassembled WGS sequence"/>
</dbReference>
<dbReference type="Gene3D" id="3.40.190.10">
    <property type="entry name" value="Periplasmic binding protein-like II"/>
    <property type="match status" value="2"/>
</dbReference>
<sequence length="102" mass="10908">GVVYVTDALQSKKVRVALDVPGAESPRIVYPAAALTQGKSPKGGLAFVRFLRTDVAWAEFRKRGFQAVRRVTPGRVEPRSVPDAGPVPDAGVTRAPKGQRSP</sequence>
<protein>
    <recommendedName>
        <fullName evidence="4">Molybdate ABC transporter substrate-binding protein</fullName>
    </recommendedName>
</protein>
<feature type="non-terminal residue" evidence="2">
    <location>
        <position position="1"/>
    </location>
</feature>
<feature type="region of interest" description="Disordered" evidence="1">
    <location>
        <begin position="73"/>
        <end position="102"/>
    </location>
</feature>